<evidence type="ECO:0000313" key="6">
    <source>
        <dbReference type="EMBL" id="TDR41253.1"/>
    </source>
</evidence>
<organism evidence="6 7">
    <name type="scientific">Tahibacter aquaticus</name>
    <dbReference type="NCBI Taxonomy" id="520092"/>
    <lineage>
        <taxon>Bacteria</taxon>
        <taxon>Pseudomonadati</taxon>
        <taxon>Pseudomonadota</taxon>
        <taxon>Gammaproteobacteria</taxon>
        <taxon>Lysobacterales</taxon>
        <taxon>Rhodanobacteraceae</taxon>
        <taxon>Tahibacter</taxon>
    </lineage>
</organism>
<reference evidence="6 7" key="1">
    <citation type="submission" date="2019-03" db="EMBL/GenBank/DDBJ databases">
        <title>Genomic Encyclopedia of Type Strains, Phase IV (KMG-IV): sequencing the most valuable type-strain genomes for metagenomic binning, comparative biology and taxonomic classification.</title>
        <authorList>
            <person name="Goeker M."/>
        </authorList>
    </citation>
    <scope>NUCLEOTIDE SEQUENCE [LARGE SCALE GENOMIC DNA]</scope>
    <source>
        <strain evidence="6 7">DSM 21667</strain>
    </source>
</reference>
<dbReference type="PANTHER" id="PTHR43867">
    <property type="entry name" value="CELLULOSE SYNTHASE CATALYTIC SUBUNIT A [UDP-FORMING]"/>
    <property type="match status" value="1"/>
</dbReference>
<keyword evidence="5" id="KW-0472">Membrane</keyword>
<evidence type="ECO:0000256" key="3">
    <source>
        <dbReference type="ARBA" id="ARBA00022679"/>
    </source>
</evidence>
<feature type="transmembrane region" description="Helical" evidence="5">
    <location>
        <begin position="700"/>
        <end position="721"/>
    </location>
</feature>
<keyword evidence="4 5" id="KW-1133">Transmembrane helix</keyword>
<keyword evidence="2" id="KW-0328">Glycosyltransferase</keyword>
<gene>
    <name evidence="6" type="ORF">DFR29_111167</name>
</gene>
<proteinExistence type="predicted"/>
<comment type="caution">
    <text evidence="6">The sequence shown here is derived from an EMBL/GenBank/DDBJ whole genome shotgun (WGS) entry which is preliminary data.</text>
</comment>
<evidence type="ECO:0000256" key="2">
    <source>
        <dbReference type="ARBA" id="ARBA00022676"/>
    </source>
</evidence>
<evidence type="ECO:0000256" key="1">
    <source>
        <dbReference type="ARBA" id="ARBA00004141"/>
    </source>
</evidence>
<sequence length="851" mass="93720">MVIFLRSGSPALLALRHALRSLRAQWPEIADRLARHGAVDPDAACFLRELIDHALHVALHGLCRRERHQPRGMRAVADIAGDYLQQNSYIFSPESFLGTLHGDAICWREADAELALPALSALCLKQLQHAMSVTSPDLAHIATLLASIKKNALASAAGFAGQLHGCEALLRADPGGIYAQMDSCSRRDYRLAVERIADRVGAQPRAVVAQALAFARGGDTTAPMHHVGFYIIDDGRAQLLRVMRTAARAPWRRFASITTAGHASEGLQWFRIASYWLALGSAAVVLALALLPLLASELNALSAAVAFGVLLVVAVERVNPLFEQLLALRYGARVLPCLDFVRDGIPDAARTALAIPFLLIDRRQIDALLATAEWNLQASNDSNVLVVLLSDFVDAPSVEPTSSECDLLDYCAGRVDALNRQYRVRFGTPPFVLLHRERSWSATQQRWIGWERKRGKLDMLNVLIASGVNGFTVCRGDVDRLQHTRYVFCIDDDVRLPRDAVQRMAGTMAHPLNAAQLDADARIVRGHGLLAPNGWTRRSSVARWRWGSAVVGPQFDERSASPPVRCFAFDYFGRNHYAGKGLYDPRVFVAACSPRMPQEKVLSHDTLEAAWLNPGFVGRVTIAEGYPSDYLRWSERYHRWTRGDWQNVLLLMSERCWNTGAGIQRIPAVVWFTVLTQIRLVLTPAALSLLLLMAATRTSAGAAVAGVALLLTLPAWFRLALNVRTDLRQNRARGLARRSLLFARDLHFAQLYRVAVAPHHALLATDALARSLWRFFRGRRLLDWSSAGLVEARRGLPPLPATWLALVPPLALSAATVLFEQDALSAAAALVLGIWVASPFVCLAQTRAEAA</sequence>
<feature type="transmembrane region" description="Helical" evidence="5">
    <location>
        <begin position="275"/>
        <end position="294"/>
    </location>
</feature>
<dbReference type="PANTHER" id="PTHR43867:SF2">
    <property type="entry name" value="CELLULOSE SYNTHASE CATALYTIC SUBUNIT A [UDP-FORMING]"/>
    <property type="match status" value="1"/>
</dbReference>
<dbReference type="EMBL" id="SNZH01000011">
    <property type="protein sequence ID" value="TDR41253.1"/>
    <property type="molecule type" value="Genomic_DNA"/>
</dbReference>
<dbReference type="InterPro" id="IPR050321">
    <property type="entry name" value="Glycosyltr_2/OpgH_subfam"/>
</dbReference>
<dbReference type="RefSeq" id="WP_166654161.1">
    <property type="nucleotide sequence ID" value="NZ_SNZH01000011.1"/>
</dbReference>
<dbReference type="AlphaFoldDB" id="A0A4R6YSS4"/>
<comment type="subcellular location">
    <subcellularLocation>
        <location evidence="1">Membrane</location>
        <topology evidence="1">Multi-pass membrane protein</topology>
    </subcellularLocation>
</comment>
<dbReference type="GO" id="GO:0005886">
    <property type="term" value="C:plasma membrane"/>
    <property type="evidence" value="ECO:0007669"/>
    <property type="project" value="TreeGrafter"/>
</dbReference>
<evidence type="ECO:0000256" key="5">
    <source>
        <dbReference type="SAM" id="Phobius"/>
    </source>
</evidence>
<protein>
    <submittedName>
        <fullName evidence="6">Uncharacterized protein</fullName>
    </submittedName>
</protein>
<dbReference type="Proteomes" id="UP000295293">
    <property type="component" value="Unassembled WGS sequence"/>
</dbReference>
<evidence type="ECO:0000313" key="7">
    <source>
        <dbReference type="Proteomes" id="UP000295293"/>
    </source>
</evidence>
<name>A0A4R6YSS4_9GAMM</name>
<accession>A0A4R6YSS4</accession>
<evidence type="ECO:0000256" key="4">
    <source>
        <dbReference type="ARBA" id="ARBA00022989"/>
    </source>
</evidence>
<dbReference type="GO" id="GO:0016758">
    <property type="term" value="F:hexosyltransferase activity"/>
    <property type="evidence" value="ECO:0007669"/>
    <property type="project" value="TreeGrafter"/>
</dbReference>
<keyword evidence="3" id="KW-0808">Transferase</keyword>
<feature type="transmembrane region" description="Helical" evidence="5">
    <location>
        <begin position="300"/>
        <end position="319"/>
    </location>
</feature>
<keyword evidence="7" id="KW-1185">Reference proteome</keyword>
<keyword evidence="5" id="KW-0812">Transmembrane</keyword>